<evidence type="ECO:0000313" key="2">
    <source>
        <dbReference type="Proteomes" id="UP000280008"/>
    </source>
</evidence>
<evidence type="ECO:0000313" key="1">
    <source>
        <dbReference type="EMBL" id="RKR74644.1"/>
    </source>
</evidence>
<protein>
    <recommendedName>
        <fullName evidence="3">Methyltransferase</fullName>
    </recommendedName>
</protein>
<dbReference type="OrthoDB" id="5121090at2"/>
<sequence length="72" mass="7528">MSSSDSTTTSGTWVAIGAAGAVGSIHRTDEGFSIRVGHDTDYHGDYPTLDVAKSALHARLGAGAERPEFVEH</sequence>
<proteinExistence type="predicted"/>
<name>A0A495IFD2_9MICO</name>
<keyword evidence="2" id="KW-1185">Reference proteome</keyword>
<reference evidence="1 2" key="1">
    <citation type="submission" date="2018-10" db="EMBL/GenBank/DDBJ databases">
        <title>Sequencing the genomes of 1000 actinobacteria strains.</title>
        <authorList>
            <person name="Klenk H.-P."/>
        </authorList>
    </citation>
    <scope>NUCLEOTIDE SEQUENCE [LARGE SCALE GENOMIC DNA]</scope>
    <source>
        <strain evidence="1 2">DSM 17894</strain>
    </source>
</reference>
<accession>A0A495IFD2</accession>
<evidence type="ECO:0008006" key="3">
    <source>
        <dbReference type="Google" id="ProtNLM"/>
    </source>
</evidence>
<gene>
    <name evidence="1" type="ORF">C8E83_1768</name>
</gene>
<dbReference type="Proteomes" id="UP000280008">
    <property type="component" value="Unassembled WGS sequence"/>
</dbReference>
<organism evidence="1 2">
    <name type="scientific">Frondihabitans australicus</name>
    <dbReference type="NCBI Taxonomy" id="386892"/>
    <lineage>
        <taxon>Bacteria</taxon>
        <taxon>Bacillati</taxon>
        <taxon>Actinomycetota</taxon>
        <taxon>Actinomycetes</taxon>
        <taxon>Micrococcales</taxon>
        <taxon>Microbacteriaceae</taxon>
        <taxon>Frondihabitans</taxon>
    </lineage>
</organism>
<dbReference type="EMBL" id="RBKS01000001">
    <property type="protein sequence ID" value="RKR74644.1"/>
    <property type="molecule type" value="Genomic_DNA"/>
</dbReference>
<dbReference type="AlphaFoldDB" id="A0A495IFD2"/>
<comment type="caution">
    <text evidence="1">The sequence shown here is derived from an EMBL/GenBank/DDBJ whole genome shotgun (WGS) entry which is preliminary data.</text>
</comment>
<dbReference type="RefSeq" id="WP_121369456.1">
    <property type="nucleotide sequence ID" value="NZ_RBKS01000001.1"/>
</dbReference>